<evidence type="ECO:0000313" key="2">
    <source>
        <dbReference type="EMBL" id="ATI83147.1"/>
    </source>
</evidence>
<sequence>MSPGLLAPPPRLPMVQRSPSGEMTGGQCHGSLAALYDVAGQIRATLVELQGQVRTGACAGR</sequence>
<accession>A0A291N6Y0</accession>
<evidence type="ECO:0000256" key="1">
    <source>
        <dbReference type="SAM" id="MobiDB-lite"/>
    </source>
</evidence>
<dbReference type="Proteomes" id="UP000219422">
    <property type="component" value="Chromosome"/>
</dbReference>
<feature type="compositionally biased region" description="Pro residues" evidence="1">
    <location>
        <begin position="1"/>
        <end position="12"/>
    </location>
</feature>
<reference evidence="2 3" key="1">
    <citation type="submission" date="2017-10" db="EMBL/GenBank/DDBJ databases">
        <title>Sphingobium yanoikuyae S72.</title>
        <authorList>
            <person name="Sanchez E."/>
            <person name="Bustos P."/>
            <person name="Mendoza P."/>
            <person name="Guo X."/>
            <person name="Mendoza A."/>
        </authorList>
    </citation>
    <scope>NUCLEOTIDE SEQUENCE [LARGE SCALE GENOMIC DNA]</scope>
    <source>
        <strain evidence="2 3">S72</strain>
    </source>
</reference>
<dbReference type="EMBL" id="CP023741">
    <property type="protein sequence ID" value="ATI83147.1"/>
    <property type="molecule type" value="Genomic_DNA"/>
</dbReference>
<dbReference type="AlphaFoldDB" id="A0A291N6Y0"/>
<gene>
    <name evidence="2" type="ORF">A6768_05080</name>
</gene>
<protein>
    <submittedName>
        <fullName evidence="2">Uncharacterized protein</fullName>
    </submittedName>
</protein>
<name>A0A291N6Y0_SPHYA</name>
<feature type="region of interest" description="Disordered" evidence="1">
    <location>
        <begin position="1"/>
        <end position="24"/>
    </location>
</feature>
<organism evidence="2 3">
    <name type="scientific">Sphingobium yanoikuyae</name>
    <name type="common">Sphingomonas yanoikuyae</name>
    <dbReference type="NCBI Taxonomy" id="13690"/>
    <lineage>
        <taxon>Bacteria</taxon>
        <taxon>Pseudomonadati</taxon>
        <taxon>Pseudomonadota</taxon>
        <taxon>Alphaproteobacteria</taxon>
        <taxon>Sphingomonadales</taxon>
        <taxon>Sphingomonadaceae</taxon>
        <taxon>Sphingobium</taxon>
    </lineage>
</organism>
<evidence type="ECO:0000313" key="3">
    <source>
        <dbReference type="Proteomes" id="UP000219422"/>
    </source>
</evidence>
<proteinExistence type="predicted"/>
<dbReference type="KEGG" id="sya:A6768_05080"/>